<accession>A0A0D2DRP2</accession>
<gene>
    <name evidence="1" type="ORF">PV04_07176</name>
</gene>
<keyword evidence="2" id="KW-1185">Reference proteome</keyword>
<evidence type="ECO:0000313" key="2">
    <source>
        <dbReference type="Proteomes" id="UP000054266"/>
    </source>
</evidence>
<sequence>MSYTKGTWNTGDQIREHKLACSVINLHGTEDCVFDQANLDFLKRFTDDMSLENRNKILEENGWVDPPDEQPGMTAVRKSGSLTGLLVARYGTDNPALDDRDWELLKDWNDKGMPLGQHVQR</sequence>
<reference evidence="1 2" key="1">
    <citation type="submission" date="2015-01" db="EMBL/GenBank/DDBJ databases">
        <title>The Genome Sequence of Capronia semiimmersa CBS27337.</title>
        <authorList>
            <consortium name="The Broad Institute Genomics Platform"/>
            <person name="Cuomo C."/>
            <person name="de Hoog S."/>
            <person name="Gorbushina A."/>
            <person name="Stielow B."/>
            <person name="Teixiera M."/>
            <person name="Abouelleil A."/>
            <person name="Chapman S.B."/>
            <person name="Priest M."/>
            <person name="Young S.K."/>
            <person name="Wortman J."/>
            <person name="Nusbaum C."/>
            <person name="Birren B."/>
        </authorList>
    </citation>
    <scope>NUCLEOTIDE SEQUENCE [LARGE SCALE GENOMIC DNA]</scope>
    <source>
        <strain evidence="1 2">CBS 27337</strain>
    </source>
</reference>
<organism evidence="1 2">
    <name type="scientific">Phialophora macrospora</name>
    <dbReference type="NCBI Taxonomy" id="1851006"/>
    <lineage>
        <taxon>Eukaryota</taxon>
        <taxon>Fungi</taxon>
        <taxon>Dikarya</taxon>
        <taxon>Ascomycota</taxon>
        <taxon>Pezizomycotina</taxon>
        <taxon>Eurotiomycetes</taxon>
        <taxon>Chaetothyriomycetidae</taxon>
        <taxon>Chaetothyriales</taxon>
        <taxon>Herpotrichiellaceae</taxon>
        <taxon>Phialophora</taxon>
    </lineage>
</organism>
<protein>
    <submittedName>
        <fullName evidence="1">Uncharacterized protein</fullName>
    </submittedName>
</protein>
<evidence type="ECO:0000313" key="1">
    <source>
        <dbReference type="EMBL" id="KIW64872.1"/>
    </source>
</evidence>
<name>A0A0D2DRP2_9EURO</name>
<dbReference type="EMBL" id="KN846960">
    <property type="protein sequence ID" value="KIW64872.1"/>
    <property type="molecule type" value="Genomic_DNA"/>
</dbReference>
<proteinExistence type="predicted"/>
<dbReference type="AlphaFoldDB" id="A0A0D2DRP2"/>
<dbReference type="HOGENOM" id="CLU_150137_0_0_1"/>
<dbReference type="Proteomes" id="UP000054266">
    <property type="component" value="Unassembled WGS sequence"/>
</dbReference>